<comment type="caution">
    <text evidence="7">The sequence shown here is derived from an EMBL/GenBank/DDBJ whole genome shotgun (WGS) entry which is preliminary data.</text>
</comment>
<evidence type="ECO:0000313" key="7">
    <source>
        <dbReference type="EMBL" id="MEQ2564399.1"/>
    </source>
</evidence>
<name>A0ABV1HPY6_9FIRM</name>
<sequence>MKIVVLDGYTENPGDISWAPIEALGEVTVYDRTAYEESPLIAERIGDADVIVINKTPISKETMDKCPNLKAIAVLATGYNVVDYEYAKAKGIPVMNVPVYGTDNVSQFAVSLLLEVCSHIGHHSDSVYAGEWAENADWCYWHYPMIEVSGKTAGIIGLGRIGVNTAKILKAMNVNVIAYDAFQSEAGKEVAEYVELDELLAKSDFIFLHCPLFPSTQGIIGKENIAKMKDGVIIINNSRGPLIVEQDLYDALESGKVAAAAVDVVSTEPIKKDNVLLKAKNCIITPHISWATKEARERIMNTTAENIKSVIDGAPQNVVNK</sequence>
<dbReference type="InterPro" id="IPR029752">
    <property type="entry name" value="D-isomer_DH_CS1"/>
</dbReference>
<evidence type="ECO:0000256" key="1">
    <source>
        <dbReference type="ARBA" id="ARBA00005854"/>
    </source>
</evidence>
<feature type="domain" description="D-isomer specific 2-hydroxyacid dehydrogenase NAD-binding" evidence="6">
    <location>
        <begin position="111"/>
        <end position="289"/>
    </location>
</feature>
<dbReference type="PANTHER" id="PTHR43761">
    <property type="entry name" value="D-ISOMER SPECIFIC 2-HYDROXYACID DEHYDROGENASE FAMILY PROTEIN (AFU_ORTHOLOGUE AFUA_1G13630)"/>
    <property type="match status" value="1"/>
</dbReference>
<dbReference type="Pfam" id="PF00389">
    <property type="entry name" value="2-Hacid_dh"/>
    <property type="match status" value="1"/>
</dbReference>
<accession>A0ABV1HPY6</accession>
<dbReference type="InterPro" id="IPR006139">
    <property type="entry name" value="D-isomer_2_OHA_DH_cat_dom"/>
</dbReference>
<organism evidence="7 8">
    <name type="scientific">Ventrimonas faecis</name>
    <dbReference type="NCBI Taxonomy" id="3133170"/>
    <lineage>
        <taxon>Bacteria</taxon>
        <taxon>Bacillati</taxon>
        <taxon>Bacillota</taxon>
        <taxon>Clostridia</taxon>
        <taxon>Lachnospirales</taxon>
        <taxon>Lachnospiraceae</taxon>
        <taxon>Ventrimonas</taxon>
    </lineage>
</organism>
<evidence type="ECO:0000256" key="4">
    <source>
        <dbReference type="RuleBase" id="RU003719"/>
    </source>
</evidence>
<dbReference type="PROSITE" id="PS00671">
    <property type="entry name" value="D_2_HYDROXYACID_DH_3"/>
    <property type="match status" value="1"/>
</dbReference>
<dbReference type="PROSITE" id="PS00670">
    <property type="entry name" value="D_2_HYDROXYACID_DH_2"/>
    <property type="match status" value="1"/>
</dbReference>
<dbReference type="SUPFAM" id="SSF52283">
    <property type="entry name" value="Formate/glycerate dehydrogenase catalytic domain-like"/>
    <property type="match status" value="1"/>
</dbReference>
<dbReference type="InterPro" id="IPR006140">
    <property type="entry name" value="D-isomer_DH_NAD-bd"/>
</dbReference>
<dbReference type="InterPro" id="IPR036291">
    <property type="entry name" value="NAD(P)-bd_dom_sf"/>
</dbReference>
<dbReference type="Proteomes" id="UP001437460">
    <property type="component" value="Unassembled WGS sequence"/>
</dbReference>
<comment type="similarity">
    <text evidence="1 4">Belongs to the D-isomer specific 2-hydroxyacid dehydrogenase family.</text>
</comment>
<dbReference type="PROSITE" id="PS00065">
    <property type="entry name" value="D_2_HYDROXYACID_DH_1"/>
    <property type="match status" value="1"/>
</dbReference>
<evidence type="ECO:0000259" key="6">
    <source>
        <dbReference type="Pfam" id="PF02826"/>
    </source>
</evidence>
<dbReference type="RefSeq" id="WP_349230400.1">
    <property type="nucleotide sequence ID" value="NZ_JBBMFJ010000042.1"/>
</dbReference>
<dbReference type="Gene3D" id="3.40.50.720">
    <property type="entry name" value="NAD(P)-binding Rossmann-like Domain"/>
    <property type="match status" value="2"/>
</dbReference>
<evidence type="ECO:0000256" key="2">
    <source>
        <dbReference type="ARBA" id="ARBA00023002"/>
    </source>
</evidence>
<dbReference type="InterPro" id="IPR029753">
    <property type="entry name" value="D-isomer_DH_CS"/>
</dbReference>
<dbReference type="SUPFAM" id="SSF51735">
    <property type="entry name" value="NAD(P)-binding Rossmann-fold domains"/>
    <property type="match status" value="1"/>
</dbReference>
<dbReference type="PANTHER" id="PTHR43761:SF1">
    <property type="entry name" value="D-ISOMER SPECIFIC 2-HYDROXYACID DEHYDROGENASE CATALYTIC DOMAIN-CONTAINING PROTEIN-RELATED"/>
    <property type="match status" value="1"/>
</dbReference>
<protein>
    <submittedName>
        <fullName evidence="7">D-2-hydroxyacid dehydrogenase</fullName>
    </submittedName>
</protein>
<keyword evidence="8" id="KW-1185">Reference proteome</keyword>
<gene>
    <name evidence="7" type="ORF">WMO41_14720</name>
</gene>
<evidence type="ECO:0000313" key="8">
    <source>
        <dbReference type="Proteomes" id="UP001437460"/>
    </source>
</evidence>
<feature type="domain" description="D-isomer specific 2-hydroxyacid dehydrogenase catalytic" evidence="5">
    <location>
        <begin position="19"/>
        <end position="320"/>
    </location>
</feature>
<reference evidence="7 8" key="1">
    <citation type="submission" date="2024-03" db="EMBL/GenBank/DDBJ databases">
        <title>Human intestinal bacterial collection.</title>
        <authorList>
            <person name="Pauvert C."/>
            <person name="Hitch T.C.A."/>
            <person name="Clavel T."/>
        </authorList>
    </citation>
    <scope>NUCLEOTIDE SEQUENCE [LARGE SCALE GENOMIC DNA]</scope>
    <source>
        <strain evidence="7 8">CLA-AP-H27</strain>
    </source>
</reference>
<keyword evidence="2 4" id="KW-0560">Oxidoreductase</keyword>
<dbReference type="EMBL" id="JBBMFJ010000042">
    <property type="protein sequence ID" value="MEQ2564399.1"/>
    <property type="molecule type" value="Genomic_DNA"/>
</dbReference>
<proteinExistence type="inferred from homology"/>
<evidence type="ECO:0000259" key="5">
    <source>
        <dbReference type="Pfam" id="PF00389"/>
    </source>
</evidence>
<dbReference type="CDD" id="cd12162">
    <property type="entry name" value="2-Hacid_dh_4"/>
    <property type="match status" value="1"/>
</dbReference>
<dbReference type="Pfam" id="PF02826">
    <property type="entry name" value="2-Hacid_dh_C"/>
    <property type="match status" value="1"/>
</dbReference>
<keyword evidence="3" id="KW-0520">NAD</keyword>
<dbReference type="InterPro" id="IPR050418">
    <property type="entry name" value="D-iso_2-hydroxyacid_DH_PdxB"/>
</dbReference>
<evidence type="ECO:0000256" key="3">
    <source>
        <dbReference type="ARBA" id="ARBA00023027"/>
    </source>
</evidence>